<keyword evidence="4" id="KW-1133">Transmembrane helix</keyword>
<evidence type="ECO:0000313" key="5">
    <source>
        <dbReference type="EMBL" id="SDS25203.1"/>
    </source>
</evidence>
<keyword evidence="4" id="KW-0812">Transmembrane</keyword>
<evidence type="ECO:0000313" key="6">
    <source>
        <dbReference type="Proteomes" id="UP000198688"/>
    </source>
</evidence>
<dbReference type="Gene3D" id="3.30.70.1880">
    <property type="entry name" value="Protein of unknown function DUF881"/>
    <property type="match status" value="1"/>
</dbReference>
<keyword evidence="2" id="KW-0175">Coiled coil</keyword>
<evidence type="ECO:0000256" key="2">
    <source>
        <dbReference type="SAM" id="Coils"/>
    </source>
</evidence>
<dbReference type="RefSeq" id="WP_231954008.1">
    <property type="nucleotide sequence ID" value="NZ_BOMJ01000004.1"/>
</dbReference>
<dbReference type="PANTHER" id="PTHR37313">
    <property type="entry name" value="UPF0749 PROTEIN RV1825"/>
    <property type="match status" value="1"/>
</dbReference>
<dbReference type="AlphaFoldDB" id="A0A1H1QPD8"/>
<dbReference type="GO" id="GO:0005886">
    <property type="term" value="C:plasma membrane"/>
    <property type="evidence" value="ECO:0007669"/>
    <property type="project" value="TreeGrafter"/>
</dbReference>
<feature type="transmembrane region" description="Helical" evidence="4">
    <location>
        <begin position="72"/>
        <end position="92"/>
    </location>
</feature>
<dbReference type="Proteomes" id="UP000198688">
    <property type="component" value="Chromosome I"/>
</dbReference>
<evidence type="ECO:0000256" key="3">
    <source>
        <dbReference type="SAM" id="MobiDB-lite"/>
    </source>
</evidence>
<feature type="region of interest" description="Disordered" evidence="3">
    <location>
        <begin position="299"/>
        <end position="322"/>
    </location>
</feature>
<dbReference type="STRING" id="113562.SAMN04489716_0359"/>
<reference evidence="5 6" key="1">
    <citation type="submission" date="2016-10" db="EMBL/GenBank/DDBJ databases">
        <authorList>
            <person name="de Groot N.N."/>
        </authorList>
    </citation>
    <scope>NUCLEOTIDE SEQUENCE [LARGE SCALE GENOMIC DNA]</scope>
    <source>
        <strain evidence="5 6">DSM 43941</strain>
    </source>
</reference>
<gene>
    <name evidence="5" type="ORF">SAMN04489716_0359</name>
</gene>
<protein>
    <submittedName>
        <fullName evidence="5">Uncharacterized conserved protein YlxW, UPF0749 family</fullName>
    </submittedName>
</protein>
<dbReference type="InterPro" id="IPR010273">
    <property type="entry name" value="DUF881"/>
</dbReference>
<dbReference type="PANTHER" id="PTHR37313:SF1">
    <property type="entry name" value="UPF0749 PROTEIN RV1823"/>
    <property type="match status" value="1"/>
</dbReference>
<feature type="coiled-coil region" evidence="2">
    <location>
        <begin position="113"/>
        <end position="140"/>
    </location>
</feature>
<evidence type="ECO:0000256" key="4">
    <source>
        <dbReference type="SAM" id="Phobius"/>
    </source>
</evidence>
<dbReference type="EMBL" id="LT629758">
    <property type="protein sequence ID" value="SDS25203.1"/>
    <property type="molecule type" value="Genomic_DNA"/>
</dbReference>
<proteinExistence type="inferred from homology"/>
<keyword evidence="4" id="KW-0472">Membrane</keyword>
<sequence length="322" mass="33616">MTDPLRPVVDGLAAVGMAPEGPPDPDGKTSGKRTYGPDFLTALFQNPLDPGYADAAARRAVDGPRTGTRRRLAASAAAVTLLVIGFLLVVAYRKTVDEAPARTQARDTLIGQIQNRRAETERLQSKADNLAGEVAALRESELGGAAVAQLRDLEAITGMAKVRGSGALVTLMDGPTSVNAVTGERRTEAQVKDTDLQLAANALWEAGAEAITINGQRLTATSRIRQAGEAILVDVRPVASPYQILAIGPSGLADDFRKGYAGQFFDLLTSRFGISFEAAKAKDVTLEAATDLKLRSAQPNVGPSAAVSGGPVPDTSVTEGGR</sequence>
<name>A0A1H1QPD8_9ACTN</name>
<keyword evidence="6" id="KW-1185">Reference proteome</keyword>
<evidence type="ECO:0000256" key="1">
    <source>
        <dbReference type="ARBA" id="ARBA00009108"/>
    </source>
</evidence>
<dbReference type="Pfam" id="PF05949">
    <property type="entry name" value="DUF881"/>
    <property type="match status" value="1"/>
</dbReference>
<organism evidence="5 6">
    <name type="scientific">Actinoplanes derwentensis</name>
    <dbReference type="NCBI Taxonomy" id="113562"/>
    <lineage>
        <taxon>Bacteria</taxon>
        <taxon>Bacillati</taxon>
        <taxon>Actinomycetota</taxon>
        <taxon>Actinomycetes</taxon>
        <taxon>Micromonosporales</taxon>
        <taxon>Micromonosporaceae</taxon>
        <taxon>Actinoplanes</taxon>
    </lineage>
</organism>
<accession>A0A1H1QPD8</accession>
<comment type="similarity">
    <text evidence="1">Belongs to the UPF0749 family.</text>
</comment>